<protein>
    <submittedName>
        <fullName evidence="1">Type I-E CRISPR-associated protein Cse2/CasB</fullName>
    </submittedName>
</protein>
<comment type="caution">
    <text evidence="1">The sequence shown here is derived from an EMBL/GenBank/DDBJ whole genome shotgun (WGS) entry which is preliminary data.</text>
</comment>
<keyword evidence="2" id="KW-1185">Reference proteome</keyword>
<dbReference type="Proteomes" id="UP001282474">
    <property type="component" value="Unassembled WGS sequence"/>
</dbReference>
<organism evidence="1 2">
    <name type="scientific">Streptomyces caniscabiei</name>
    <dbReference type="NCBI Taxonomy" id="2746961"/>
    <lineage>
        <taxon>Bacteria</taxon>
        <taxon>Bacillati</taxon>
        <taxon>Actinomycetota</taxon>
        <taxon>Actinomycetes</taxon>
        <taxon>Kitasatosporales</taxon>
        <taxon>Streptomycetaceae</taxon>
        <taxon>Streptomyces</taxon>
    </lineage>
</organism>
<gene>
    <name evidence="1" type="primary">casB</name>
    <name evidence="1" type="ORF">PV383_37410</name>
</gene>
<accession>A0ABU4N2N5</accession>
<proteinExistence type="predicted"/>
<dbReference type="NCBIfam" id="TIGR02548">
    <property type="entry name" value="casB_cse2"/>
    <property type="match status" value="1"/>
</dbReference>
<evidence type="ECO:0000313" key="2">
    <source>
        <dbReference type="Proteomes" id="UP001282474"/>
    </source>
</evidence>
<reference evidence="1 2" key="1">
    <citation type="journal article" date="2023" name="Microb. Genom.">
        <title>Mesoterricola silvestris gen. nov., sp. nov., Mesoterricola sediminis sp. nov., Geothrix oryzae sp. nov., Geothrix edaphica sp. nov., Geothrix rubra sp. nov., and Geothrix limicola sp. nov., six novel members of Acidobacteriota isolated from soils.</title>
        <authorList>
            <person name="Weisberg A.J."/>
            <person name="Pearce E."/>
            <person name="Kramer C.G."/>
            <person name="Chang J.H."/>
            <person name="Clarke C.R."/>
        </authorList>
    </citation>
    <scope>NUCLEOTIDE SEQUENCE [LARGE SCALE GENOMIC DNA]</scope>
    <source>
        <strain evidence="1 2">NE20-4-1</strain>
    </source>
</reference>
<dbReference type="Pfam" id="PF09485">
    <property type="entry name" value="CRISPR_Cse2"/>
    <property type="match status" value="1"/>
</dbReference>
<sequence>MTTESPPAPSVKKNPLESFERFMRTVRSACATPGGRAALRDGLAEELSSPWRLYMHLLPAGGIPSYAPTREAELPYLLVACLYAVHDAPNPRTAKSNPPPAAKPAEMWQNLGWSYARAARTGAMRRENAADALSHLAELGSEDLYRELPGAISLLRSQQIPVKWPVLLRDLTRWPKWADDVRVEWARAYHTPTIRTAEEKTK</sequence>
<dbReference type="Gene3D" id="1.10.520.40">
    <property type="entry name" value="CRISPR-associated protein Cse2"/>
    <property type="match status" value="1"/>
</dbReference>
<name>A0ABU4N2N5_9ACTN</name>
<evidence type="ECO:0000313" key="1">
    <source>
        <dbReference type="EMBL" id="MDX3042815.1"/>
    </source>
</evidence>
<dbReference type="InterPro" id="IPR013382">
    <property type="entry name" value="CRISPR-assoc_prot_Cse2"/>
</dbReference>
<dbReference type="InterPro" id="IPR038287">
    <property type="entry name" value="Cse2_sf"/>
</dbReference>
<dbReference type="RefSeq" id="WP_193381365.1">
    <property type="nucleotide sequence ID" value="NZ_JABXWF010000029.1"/>
</dbReference>
<dbReference type="EMBL" id="JARAWJ010000042">
    <property type="protein sequence ID" value="MDX3042815.1"/>
    <property type="molecule type" value="Genomic_DNA"/>
</dbReference>